<dbReference type="Proteomes" id="UP001231109">
    <property type="component" value="Unassembled WGS sequence"/>
</dbReference>
<proteinExistence type="predicted"/>
<keyword evidence="2" id="KW-1185">Reference proteome</keyword>
<evidence type="ECO:0000313" key="2">
    <source>
        <dbReference type="Proteomes" id="UP001231109"/>
    </source>
</evidence>
<gene>
    <name evidence="1" type="ORF">ORJ04_13450</name>
</gene>
<comment type="caution">
    <text evidence="1">The sequence shown here is derived from an EMBL/GenBank/DDBJ whole genome shotgun (WGS) entry which is preliminary data.</text>
</comment>
<name>A0ABT9I0Q1_9GAMM</name>
<protein>
    <submittedName>
        <fullName evidence="1">Tryptophan synthase subunit beta like protein</fullName>
    </submittedName>
</protein>
<reference evidence="1 2" key="1">
    <citation type="submission" date="2022-11" db="EMBL/GenBank/DDBJ databases">
        <title>Viruses from the air-sea interface of a natural surface slick.</title>
        <authorList>
            <person name="Rahlff J."/>
            <person name="Holmfeldt K."/>
        </authorList>
    </citation>
    <scope>NUCLEOTIDE SEQUENCE [LARGE SCALE GENOMIC DNA]</scope>
    <source>
        <strain evidence="1 2">SMS4</strain>
    </source>
</reference>
<organism evidence="1 2">
    <name type="scientific">Rheinheimera baltica</name>
    <dbReference type="NCBI Taxonomy" id="67576"/>
    <lineage>
        <taxon>Bacteria</taxon>
        <taxon>Pseudomonadati</taxon>
        <taxon>Pseudomonadota</taxon>
        <taxon>Gammaproteobacteria</taxon>
        <taxon>Chromatiales</taxon>
        <taxon>Chromatiaceae</taxon>
        <taxon>Rheinheimera</taxon>
    </lineage>
</organism>
<sequence>MYVKRASDNQIIALSTVQTDEYNEYLSNNDPDLLSFMQKNIPAYELANTELSHNKKLQHSDAELARVLEDLIELLTANGTITFTDLPMAAQIKLLNRKTLRHNMKTLDLLNEEEDDSLMP</sequence>
<accession>A0ABT9I0Q1</accession>
<evidence type="ECO:0000313" key="1">
    <source>
        <dbReference type="EMBL" id="MDP5136954.1"/>
    </source>
</evidence>
<dbReference type="RefSeq" id="WP_027672041.1">
    <property type="nucleotide sequence ID" value="NZ_JAPJDY010000002.1"/>
</dbReference>
<dbReference type="EMBL" id="JAPJDZ010000034">
    <property type="protein sequence ID" value="MDP5136954.1"/>
    <property type="molecule type" value="Genomic_DNA"/>
</dbReference>